<evidence type="ECO:0000313" key="1">
    <source>
        <dbReference type="EMBL" id="KAH3699430.1"/>
    </source>
</evidence>
<dbReference type="Proteomes" id="UP000828390">
    <property type="component" value="Unassembled WGS sequence"/>
</dbReference>
<proteinExistence type="predicted"/>
<name>A0A9D3YHM0_DREPO</name>
<protein>
    <submittedName>
        <fullName evidence="1">Uncharacterized protein</fullName>
    </submittedName>
</protein>
<sequence>MHTFIFKKRNRFNPRIHQLYREKTDASRIRVRTVPHVTINLRIKPTASSAFVIPLTGGRTAKTKRKGVQR</sequence>
<reference evidence="1" key="2">
    <citation type="submission" date="2020-11" db="EMBL/GenBank/DDBJ databases">
        <authorList>
            <person name="McCartney M.A."/>
            <person name="Auch B."/>
            <person name="Kono T."/>
            <person name="Mallez S."/>
            <person name="Becker A."/>
            <person name="Gohl D.M."/>
            <person name="Silverstein K.A.T."/>
            <person name="Koren S."/>
            <person name="Bechman K.B."/>
            <person name="Herman A."/>
            <person name="Abrahante J.E."/>
            <person name="Garbe J."/>
        </authorList>
    </citation>
    <scope>NUCLEOTIDE SEQUENCE</scope>
    <source>
        <strain evidence="1">Duluth1</strain>
        <tissue evidence="1">Whole animal</tissue>
    </source>
</reference>
<dbReference type="AlphaFoldDB" id="A0A9D3YHM0"/>
<keyword evidence="2" id="KW-1185">Reference proteome</keyword>
<evidence type="ECO:0000313" key="2">
    <source>
        <dbReference type="Proteomes" id="UP000828390"/>
    </source>
</evidence>
<accession>A0A9D3YHM0</accession>
<reference evidence="1" key="1">
    <citation type="journal article" date="2019" name="bioRxiv">
        <title>The Genome of the Zebra Mussel, Dreissena polymorpha: A Resource for Invasive Species Research.</title>
        <authorList>
            <person name="McCartney M.A."/>
            <person name="Auch B."/>
            <person name="Kono T."/>
            <person name="Mallez S."/>
            <person name="Zhang Y."/>
            <person name="Obille A."/>
            <person name="Becker A."/>
            <person name="Abrahante J.E."/>
            <person name="Garbe J."/>
            <person name="Badalamenti J.P."/>
            <person name="Herman A."/>
            <person name="Mangelson H."/>
            <person name="Liachko I."/>
            <person name="Sullivan S."/>
            <person name="Sone E.D."/>
            <person name="Koren S."/>
            <person name="Silverstein K.A.T."/>
            <person name="Beckman K.B."/>
            <person name="Gohl D.M."/>
        </authorList>
    </citation>
    <scope>NUCLEOTIDE SEQUENCE</scope>
    <source>
        <strain evidence="1">Duluth1</strain>
        <tissue evidence="1">Whole animal</tissue>
    </source>
</reference>
<gene>
    <name evidence="1" type="ORF">DPMN_074385</name>
</gene>
<organism evidence="1 2">
    <name type="scientific">Dreissena polymorpha</name>
    <name type="common">Zebra mussel</name>
    <name type="synonym">Mytilus polymorpha</name>
    <dbReference type="NCBI Taxonomy" id="45954"/>
    <lineage>
        <taxon>Eukaryota</taxon>
        <taxon>Metazoa</taxon>
        <taxon>Spiralia</taxon>
        <taxon>Lophotrochozoa</taxon>
        <taxon>Mollusca</taxon>
        <taxon>Bivalvia</taxon>
        <taxon>Autobranchia</taxon>
        <taxon>Heteroconchia</taxon>
        <taxon>Euheterodonta</taxon>
        <taxon>Imparidentia</taxon>
        <taxon>Neoheterodontei</taxon>
        <taxon>Myida</taxon>
        <taxon>Dreissenoidea</taxon>
        <taxon>Dreissenidae</taxon>
        <taxon>Dreissena</taxon>
    </lineage>
</organism>
<comment type="caution">
    <text evidence="1">The sequence shown here is derived from an EMBL/GenBank/DDBJ whole genome shotgun (WGS) entry which is preliminary data.</text>
</comment>
<dbReference type="EMBL" id="JAIWYP010000015">
    <property type="protein sequence ID" value="KAH3699430.1"/>
    <property type="molecule type" value="Genomic_DNA"/>
</dbReference>